<dbReference type="OrthoDB" id="8966183at2"/>
<evidence type="ECO:0000313" key="2">
    <source>
        <dbReference type="EMBL" id="UWZ52136.1"/>
    </source>
</evidence>
<dbReference type="EMBL" id="CP073767">
    <property type="protein sequence ID" value="UWZ52136.1"/>
    <property type="molecule type" value="Genomic_DNA"/>
</dbReference>
<dbReference type="InterPro" id="IPR036388">
    <property type="entry name" value="WH-like_DNA-bd_sf"/>
</dbReference>
<dbReference type="RefSeq" id="WP_052386588.1">
    <property type="nucleotide sequence ID" value="NZ_CP073767.1"/>
</dbReference>
<feature type="domain" description="HTH marR-type" evidence="1">
    <location>
        <begin position="10"/>
        <end position="138"/>
    </location>
</feature>
<proteinExistence type="predicted"/>
<dbReference type="SUPFAM" id="SSF46785">
    <property type="entry name" value="Winged helix' DNA-binding domain"/>
    <property type="match status" value="1"/>
</dbReference>
<dbReference type="Proteomes" id="UP001058003">
    <property type="component" value="Chromosome"/>
</dbReference>
<protein>
    <submittedName>
        <fullName evidence="2">MarR family transcriptional regulator</fullName>
    </submittedName>
</protein>
<evidence type="ECO:0000259" key="1">
    <source>
        <dbReference type="PROSITE" id="PS50995"/>
    </source>
</evidence>
<dbReference type="InterPro" id="IPR052526">
    <property type="entry name" value="HTH-type_Bedaq_tolerance"/>
</dbReference>
<dbReference type="PANTHER" id="PTHR39515">
    <property type="entry name" value="CONSERVED PROTEIN"/>
    <property type="match status" value="1"/>
</dbReference>
<gene>
    <name evidence="2" type="ORF">Daura_36405</name>
</gene>
<dbReference type="Pfam" id="PF01047">
    <property type="entry name" value="MarR"/>
    <property type="match status" value="1"/>
</dbReference>
<dbReference type="InterPro" id="IPR036390">
    <property type="entry name" value="WH_DNA-bd_sf"/>
</dbReference>
<dbReference type="Gene3D" id="1.10.10.10">
    <property type="entry name" value="Winged helix-like DNA-binding domain superfamily/Winged helix DNA-binding domain"/>
    <property type="match status" value="1"/>
</dbReference>
<organism evidence="2 3">
    <name type="scientific">Dactylosporangium aurantiacum</name>
    <dbReference type="NCBI Taxonomy" id="35754"/>
    <lineage>
        <taxon>Bacteria</taxon>
        <taxon>Bacillati</taxon>
        <taxon>Actinomycetota</taxon>
        <taxon>Actinomycetes</taxon>
        <taxon>Micromonosporales</taxon>
        <taxon>Micromonosporaceae</taxon>
        <taxon>Dactylosporangium</taxon>
    </lineage>
</organism>
<dbReference type="KEGG" id="daur:Daura_36405"/>
<keyword evidence="3" id="KW-1185">Reference proteome</keyword>
<dbReference type="PANTHER" id="PTHR39515:SF2">
    <property type="entry name" value="HTH-TYPE TRANSCRIPTIONAL REGULATOR RV0880"/>
    <property type="match status" value="1"/>
</dbReference>
<evidence type="ECO:0000313" key="3">
    <source>
        <dbReference type="Proteomes" id="UP001058003"/>
    </source>
</evidence>
<sequence length="141" mass="15314">MPASKTALDPARLTAAVERLFSVLRHGNPPNDISLTAASTLRRLEREGPRRLTELAAAEGVTQPAMTQLAQRLERDGLAERTTDATDGRVVLVRVTQAGRDLLARRRAVRAEHLTALLRDLTPEDEALIAAALPALERLAP</sequence>
<dbReference type="PROSITE" id="PS50995">
    <property type="entry name" value="HTH_MARR_2"/>
    <property type="match status" value="1"/>
</dbReference>
<reference evidence="2" key="1">
    <citation type="submission" date="2021-04" db="EMBL/GenBank/DDBJ databases">
        <title>Dactylosporangium aurantiacum NRRL B-8018 full assembly.</title>
        <authorList>
            <person name="Hartkoorn R.C."/>
            <person name="Beaudoing E."/>
            <person name="Hot D."/>
        </authorList>
    </citation>
    <scope>NUCLEOTIDE SEQUENCE</scope>
    <source>
        <strain evidence="2">NRRL B-8018</strain>
    </source>
</reference>
<accession>A0A9Q9MGZ1</accession>
<dbReference type="PRINTS" id="PR00598">
    <property type="entry name" value="HTHMARR"/>
</dbReference>
<name>A0A9Q9MGZ1_9ACTN</name>
<dbReference type="AlphaFoldDB" id="A0A9Q9MGZ1"/>
<dbReference type="SMART" id="SM00347">
    <property type="entry name" value="HTH_MARR"/>
    <property type="match status" value="1"/>
</dbReference>
<dbReference type="InterPro" id="IPR000835">
    <property type="entry name" value="HTH_MarR-typ"/>
</dbReference>
<dbReference type="GO" id="GO:0003700">
    <property type="term" value="F:DNA-binding transcription factor activity"/>
    <property type="evidence" value="ECO:0007669"/>
    <property type="project" value="InterPro"/>
</dbReference>